<organism evidence="3 4">
    <name type="scientific">Chondrus crispus</name>
    <name type="common">Carrageen Irish moss</name>
    <name type="synonym">Polymorpha crispa</name>
    <dbReference type="NCBI Taxonomy" id="2769"/>
    <lineage>
        <taxon>Eukaryota</taxon>
        <taxon>Rhodophyta</taxon>
        <taxon>Florideophyceae</taxon>
        <taxon>Rhodymeniophycidae</taxon>
        <taxon>Gigartinales</taxon>
        <taxon>Gigartinaceae</taxon>
        <taxon>Chondrus</taxon>
    </lineage>
</organism>
<dbReference type="Gramene" id="CDF32641">
    <property type="protein sequence ID" value="CDF32641"/>
    <property type="gene ID" value="CHC_T00001523001"/>
</dbReference>
<feature type="domain" description="N-acetyltransferase" evidence="2">
    <location>
        <begin position="41"/>
        <end position="189"/>
    </location>
</feature>
<dbReference type="STRING" id="2769.R7Q5J4"/>
<reference evidence="4" key="1">
    <citation type="journal article" date="2013" name="Proc. Natl. Acad. Sci. U.S.A.">
        <title>Genome structure and metabolic features in the red seaweed Chondrus crispus shed light on evolution of the Archaeplastida.</title>
        <authorList>
            <person name="Collen J."/>
            <person name="Porcel B."/>
            <person name="Carre W."/>
            <person name="Ball S.G."/>
            <person name="Chaparro C."/>
            <person name="Tonon T."/>
            <person name="Barbeyron T."/>
            <person name="Michel G."/>
            <person name="Noel B."/>
            <person name="Valentin K."/>
            <person name="Elias M."/>
            <person name="Artiguenave F."/>
            <person name="Arun A."/>
            <person name="Aury J.M."/>
            <person name="Barbosa-Neto J.F."/>
            <person name="Bothwell J.H."/>
            <person name="Bouget F.Y."/>
            <person name="Brillet L."/>
            <person name="Cabello-Hurtado F."/>
            <person name="Capella-Gutierrez S."/>
            <person name="Charrier B."/>
            <person name="Cladiere L."/>
            <person name="Cock J.M."/>
            <person name="Coelho S.M."/>
            <person name="Colleoni C."/>
            <person name="Czjzek M."/>
            <person name="Da Silva C."/>
            <person name="Delage L."/>
            <person name="Denoeud F."/>
            <person name="Deschamps P."/>
            <person name="Dittami S.M."/>
            <person name="Gabaldon T."/>
            <person name="Gachon C.M."/>
            <person name="Groisillier A."/>
            <person name="Herve C."/>
            <person name="Jabbari K."/>
            <person name="Katinka M."/>
            <person name="Kloareg B."/>
            <person name="Kowalczyk N."/>
            <person name="Labadie K."/>
            <person name="Leblanc C."/>
            <person name="Lopez P.J."/>
            <person name="McLachlan D.H."/>
            <person name="Meslet-Cladiere L."/>
            <person name="Moustafa A."/>
            <person name="Nehr Z."/>
            <person name="Nyvall Collen P."/>
            <person name="Panaud O."/>
            <person name="Partensky F."/>
            <person name="Poulain J."/>
            <person name="Rensing S.A."/>
            <person name="Rousvoal S."/>
            <person name="Samson G."/>
            <person name="Symeonidi A."/>
            <person name="Weissenbach J."/>
            <person name="Zambounis A."/>
            <person name="Wincker P."/>
            <person name="Boyen C."/>
        </authorList>
    </citation>
    <scope>NUCLEOTIDE SEQUENCE [LARGE SCALE GENOMIC DNA]</scope>
    <source>
        <strain evidence="4">cv. Stackhouse</strain>
    </source>
</reference>
<accession>R7Q5J4</accession>
<name>R7Q5J4_CHOCR</name>
<keyword evidence="1" id="KW-0808">Transferase</keyword>
<protein>
    <recommendedName>
        <fullName evidence="2">N-acetyltransferase domain-containing protein</fullName>
    </recommendedName>
</protein>
<dbReference type="RefSeq" id="XP_005712412.1">
    <property type="nucleotide sequence ID" value="XM_005712355.1"/>
</dbReference>
<dbReference type="InterPro" id="IPR050769">
    <property type="entry name" value="NAT_camello-type"/>
</dbReference>
<dbReference type="KEGG" id="ccp:CHC_T00001523001"/>
<dbReference type="PROSITE" id="PS51186">
    <property type="entry name" value="GNAT"/>
    <property type="match status" value="1"/>
</dbReference>
<evidence type="ECO:0000259" key="2">
    <source>
        <dbReference type="PROSITE" id="PS51186"/>
    </source>
</evidence>
<dbReference type="Gene3D" id="3.40.630.30">
    <property type="match status" value="1"/>
</dbReference>
<dbReference type="InterPro" id="IPR000182">
    <property type="entry name" value="GNAT_dom"/>
</dbReference>
<evidence type="ECO:0000313" key="4">
    <source>
        <dbReference type="Proteomes" id="UP000012073"/>
    </source>
</evidence>
<dbReference type="GeneID" id="17320126"/>
<dbReference type="SUPFAM" id="SSF55729">
    <property type="entry name" value="Acyl-CoA N-acyltransferases (Nat)"/>
    <property type="match status" value="1"/>
</dbReference>
<dbReference type="GO" id="GO:0008080">
    <property type="term" value="F:N-acetyltransferase activity"/>
    <property type="evidence" value="ECO:0007669"/>
    <property type="project" value="InterPro"/>
</dbReference>
<dbReference type="CDD" id="cd04301">
    <property type="entry name" value="NAT_SF"/>
    <property type="match status" value="1"/>
</dbReference>
<dbReference type="AlphaFoldDB" id="R7Q5J4"/>
<evidence type="ECO:0000313" key="3">
    <source>
        <dbReference type="EMBL" id="CDF32641.1"/>
    </source>
</evidence>
<dbReference type="PANTHER" id="PTHR13947">
    <property type="entry name" value="GNAT FAMILY N-ACETYLTRANSFERASE"/>
    <property type="match status" value="1"/>
</dbReference>
<dbReference type="EMBL" id="HG001531">
    <property type="protein sequence ID" value="CDF32641.1"/>
    <property type="molecule type" value="Genomic_DNA"/>
</dbReference>
<dbReference type="InterPro" id="IPR016181">
    <property type="entry name" value="Acyl_CoA_acyltransferase"/>
</dbReference>
<keyword evidence="4" id="KW-1185">Reference proteome</keyword>
<dbReference type="OrthoDB" id="41532at2759"/>
<dbReference type="Proteomes" id="UP000012073">
    <property type="component" value="Unassembled WGS sequence"/>
</dbReference>
<dbReference type="PANTHER" id="PTHR13947:SF37">
    <property type="entry name" value="LD18367P"/>
    <property type="match status" value="1"/>
</dbReference>
<dbReference type="Pfam" id="PF00583">
    <property type="entry name" value="Acetyltransf_1"/>
    <property type="match status" value="1"/>
</dbReference>
<sequence length="225" mass="23891">MATVDALPSSPALSPSPLRVIDYSPTYGDQVINLFVTGMTDNISASQDSVERDMISGFIPSAATTLRDIPSLVNAPGGGRFFLALSPNNDLVGMLAMARSDEDASNETVELTRISTARDWRRKGVCKALVAHAIREAVDEFAVSSVYLHTLSSVDAAMNTYSKLGFVLQGPRKWAKPSVVKFVMNVEGSGWWQKQPGRAGAPPVTEVVAQGVQAETGGGRGIAGH</sequence>
<evidence type="ECO:0000256" key="1">
    <source>
        <dbReference type="ARBA" id="ARBA00022679"/>
    </source>
</evidence>
<gene>
    <name evidence="3" type="ORF">CHC_T00001523001</name>
</gene>
<proteinExistence type="predicted"/>